<keyword evidence="3" id="KW-1185">Reference proteome</keyword>
<dbReference type="Proteomes" id="UP001165275">
    <property type="component" value="Unassembled WGS sequence"/>
</dbReference>
<dbReference type="RefSeq" id="WP_248947396.1">
    <property type="nucleotide sequence ID" value="NZ_CBCSGY010000016.1"/>
</dbReference>
<evidence type="ECO:0000313" key="2">
    <source>
        <dbReference type="EMBL" id="MCL1031384.1"/>
    </source>
</evidence>
<feature type="compositionally biased region" description="Basic residues" evidence="1">
    <location>
        <begin position="211"/>
        <end position="220"/>
    </location>
</feature>
<evidence type="ECO:0000313" key="3">
    <source>
        <dbReference type="Proteomes" id="UP001165275"/>
    </source>
</evidence>
<sequence length="240" mass="25929">MDILKNTEINPLYNAAFSAPPAAPGDGDAMLESGKGSPSKKENDGKQSLTDAILEAVSKRTRQDERSVAASFLIEWSRSASPTSSDIDEFAMVMAGISDDEEDDDITDAEVDEYNRMLSIIADAAVSLGADQDSVTEMVDDEDDGAAIAVADAISAATEDDDESIAIYTVSGDGDDDAMLEANKKVVRNGQVKLIRKRPRPKRINAAQRAALKKARRKSHTASANLSRRKSLRIRRKRGL</sequence>
<organism evidence="2 3">
    <name type="scientific">Serratia silvae</name>
    <dbReference type="NCBI Taxonomy" id="2824122"/>
    <lineage>
        <taxon>Bacteria</taxon>
        <taxon>Pseudomonadati</taxon>
        <taxon>Pseudomonadota</taxon>
        <taxon>Gammaproteobacteria</taxon>
        <taxon>Enterobacterales</taxon>
        <taxon>Yersiniaceae</taxon>
        <taxon>Serratia</taxon>
    </lineage>
</organism>
<evidence type="ECO:0000256" key="1">
    <source>
        <dbReference type="SAM" id="MobiDB-lite"/>
    </source>
</evidence>
<feature type="compositionally biased region" description="Basic residues" evidence="1">
    <location>
        <begin position="227"/>
        <end position="240"/>
    </location>
</feature>
<feature type="region of interest" description="Disordered" evidence="1">
    <location>
        <begin position="1"/>
        <end position="52"/>
    </location>
</feature>
<comment type="caution">
    <text evidence="2">The sequence shown here is derived from an EMBL/GenBank/DDBJ whole genome shotgun (WGS) entry which is preliminary data.</text>
</comment>
<reference evidence="2" key="1">
    <citation type="submission" date="2021-04" db="EMBL/GenBank/DDBJ databases">
        <title>Genome sequence of Serratia sp. arafor3.</title>
        <authorList>
            <person name="Besaury L."/>
        </authorList>
    </citation>
    <scope>NUCLEOTIDE SEQUENCE</scope>
    <source>
        <strain evidence="2">Arafor3</strain>
    </source>
</reference>
<name>A0ABT0KI12_9GAMM</name>
<proteinExistence type="predicted"/>
<accession>A0ABT0KI12</accession>
<gene>
    <name evidence="2" type="ORF">KAJ71_20530</name>
</gene>
<dbReference type="EMBL" id="JAGQDC010000021">
    <property type="protein sequence ID" value="MCL1031384.1"/>
    <property type="molecule type" value="Genomic_DNA"/>
</dbReference>
<protein>
    <submittedName>
        <fullName evidence="2">Uncharacterized protein</fullName>
    </submittedName>
</protein>
<feature type="compositionally biased region" description="Low complexity" evidence="1">
    <location>
        <begin position="15"/>
        <end position="28"/>
    </location>
</feature>
<feature type="region of interest" description="Disordered" evidence="1">
    <location>
        <begin position="197"/>
        <end position="240"/>
    </location>
</feature>